<gene>
    <name evidence="6" type="ORF">KI810_04085</name>
</gene>
<keyword evidence="2 4" id="KW-0813">Transport</keyword>
<dbReference type="Gene3D" id="3.40.50.1980">
    <property type="entry name" value="Nitrogenase molybdenum iron protein domain"/>
    <property type="match status" value="2"/>
</dbReference>
<comment type="similarity">
    <text evidence="1 4">Belongs to the bacterial solute-binding protein 9 family.</text>
</comment>
<proteinExistence type="inferred from homology"/>
<dbReference type="Pfam" id="PF01297">
    <property type="entry name" value="ZnuA"/>
    <property type="match status" value="1"/>
</dbReference>
<dbReference type="RefSeq" id="WP_214174176.1">
    <property type="nucleotide sequence ID" value="NZ_JAHCVK010000001.1"/>
</dbReference>
<organism evidence="6 7">
    <name type="scientific">Geomobilimonas luticola</name>
    <dbReference type="NCBI Taxonomy" id="1114878"/>
    <lineage>
        <taxon>Bacteria</taxon>
        <taxon>Pseudomonadati</taxon>
        <taxon>Thermodesulfobacteriota</taxon>
        <taxon>Desulfuromonadia</taxon>
        <taxon>Geobacterales</taxon>
        <taxon>Geobacteraceae</taxon>
        <taxon>Geomobilimonas</taxon>
    </lineage>
</organism>
<dbReference type="SUPFAM" id="SSF53807">
    <property type="entry name" value="Helical backbone' metal receptor"/>
    <property type="match status" value="1"/>
</dbReference>
<keyword evidence="3 5" id="KW-0732">Signal</keyword>
<dbReference type="Proteomes" id="UP000756860">
    <property type="component" value="Unassembled WGS sequence"/>
</dbReference>
<accession>A0ABS5SA29</accession>
<dbReference type="PRINTS" id="PR00690">
    <property type="entry name" value="ADHESNFAMILY"/>
</dbReference>
<dbReference type="InterPro" id="IPR006127">
    <property type="entry name" value="ZnuA-like"/>
</dbReference>
<sequence length="313" mass="34645">MKRLLWCAVLLLILPLGACTQKEPALGKGKVQVVTTIFPLYDFARVVGGDRVEVVLLLPPGVEPHSFEPTPEDMVRISRAGLFVYTNPYMEPWVAGLLKGIDRQRLTVVDASAGVSYLPAAGEDNGHDVNEGGHHHGGMDPHVWLSIPNARKMVENIAAALGTKDPTNAAFYRQNAAVYEQKLTELDRKFQVGLGNCRTRRFLHGGHYAFGYLADHYGLQYVSAYAISADAEPRPRKLVEMIALMRSSGTRYIFYEELISPRVAETIARETGATLLRLNGVHNLSRDELQGGATYLSLMEQNLVNLRTGLQCR</sequence>
<evidence type="ECO:0000256" key="3">
    <source>
        <dbReference type="ARBA" id="ARBA00022729"/>
    </source>
</evidence>
<dbReference type="InterPro" id="IPR006129">
    <property type="entry name" value="AdhesinB"/>
</dbReference>
<dbReference type="PRINTS" id="PR00691">
    <property type="entry name" value="ADHESINB"/>
</dbReference>
<dbReference type="EMBL" id="JAHCVK010000001">
    <property type="protein sequence ID" value="MBT0652222.1"/>
    <property type="molecule type" value="Genomic_DNA"/>
</dbReference>
<reference evidence="6 7" key="1">
    <citation type="submission" date="2021-05" db="EMBL/GenBank/DDBJ databases">
        <title>The draft genome of Geobacter luticola JCM 17780.</title>
        <authorList>
            <person name="Xu Z."/>
            <person name="Masuda Y."/>
            <person name="Itoh H."/>
            <person name="Senoo K."/>
        </authorList>
    </citation>
    <scope>NUCLEOTIDE SEQUENCE [LARGE SCALE GENOMIC DNA]</scope>
    <source>
        <strain evidence="6 7">JCM 17780</strain>
    </source>
</reference>
<dbReference type="PANTHER" id="PTHR42953:SF3">
    <property type="entry name" value="HIGH-AFFINITY ZINC UPTAKE SYSTEM PROTEIN ZNUA"/>
    <property type="match status" value="1"/>
</dbReference>
<dbReference type="PANTHER" id="PTHR42953">
    <property type="entry name" value="HIGH-AFFINITY ZINC UPTAKE SYSTEM PROTEIN ZNUA-RELATED"/>
    <property type="match status" value="1"/>
</dbReference>
<name>A0ABS5SA29_9BACT</name>
<evidence type="ECO:0000313" key="7">
    <source>
        <dbReference type="Proteomes" id="UP000756860"/>
    </source>
</evidence>
<evidence type="ECO:0000256" key="4">
    <source>
        <dbReference type="RuleBase" id="RU003512"/>
    </source>
</evidence>
<feature type="chain" id="PRO_5047016073" evidence="5">
    <location>
        <begin position="19"/>
        <end position="313"/>
    </location>
</feature>
<comment type="caution">
    <text evidence="6">The sequence shown here is derived from an EMBL/GenBank/DDBJ whole genome shotgun (WGS) entry which is preliminary data.</text>
</comment>
<evidence type="ECO:0000256" key="1">
    <source>
        <dbReference type="ARBA" id="ARBA00011028"/>
    </source>
</evidence>
<evidence type="ECO:0000256" key="5">
    <source>
        <dbReference type="SAM" id="SignalP"/>
    </source>
</evidence>
<protein>
    <submittedName>
        <fullName evidence="6">Metal ABC transporter substrate-binding protein</fullName>
    </submittedName>
</protein>
<dbReference type="InterPro" id="IPR050492">
    <property type="entry name" value="Bact_metal-bind_prot9"/>
</dbReference>
<feature type="signal peptide" evidence="5">
    <location>
        <begin position="1"/>
        <end position="18"/>
    </location>
</feature>
<evidence type="ECO:0000256" key="2">
    <source>
        <dbReference type="ARBA" id="ARBA00022448"/>
    </source>
</evidence>
<dbReference type="CDD" id="cd01017">
    <property type="entry name" value="AdcA"/>
    <property type="match status" value="1"/>
</dbReference>
<dbReference type="InterPro" id="IPR006128">
    <property type="entry name" value="Lipoprotein_PsaA-like"/>
</dbReference>
<evidence type="ECO:0000313" key="6">
    <source>
        <dbReference type="EMBL" id="MBT0652222.1"/>
    </source>
</evidence>
<keyword evidence="7" id="KW-1185">Reference proteome</keyword>